<sequence length="184" mass="19864">MIADLIAAADHVGWLLLRRATRPATCGVAIEVPLSKLNVKCVPVWFRPISNGHAARMLMPGATTLGFMMPPLRRLGPRPENAATAGEGRTPNCVPLKIIAAVALDWWAPITSAAPFCWRRRHGMAAKGRVGGLHPGIKDSNDLTLAIPGIIPHALRPIESEEFWGVCRTVLEGGILVSQEKPIH</sequence>
<dbReference type="EMBL" id="JAGFBR010000006">
    <property type="protein sequence ID" value="KAH0465897.1"/>
    <property type="molecule type" value="Genomic_DNA"/>
</dbReference>
<keyword evidence="2" id="KW-1185">Reference proteome</keyword>
<gene>
    <name evidence="1" type="ORF">IEQ34_006000</name>
</gene>
<comment type="caution">
    <text evidence="1">The sequence shown here is derived from an EMBL/GenBank/DDBJ whole genome shotgun (WGS) entry which is preliminary data.</text>
</comment>
<protein>
    <submittedName>
        <fullName evidence="1">Uncharacterized protein</fullName>
    </submittedName>
</protein>
<organism evidence="1 2">
    <name type="scientific">Dendrobium chrysotoxum</name>
    <name type="common">Orchid</name>
    <dbReference type="NCBI Taxonomy" id="161865"/>
    <lineage>
        <taxon>Eukaryota</taxon>
        <taxon>Viridiplantae</taxon>
        <taxon>Streptophyta</taxon>
        <taxon>Embryophyta</taxon>
        <taxon>Tracheophyta</taxon>
        <taxon>Spermatophyta</taxon>
        <taxon>Magnoliopsida</taxon>
        <taxon>Liliopsida</taxon>
        <taxon>Asparagales</taxon>
        <taxon>Orchidaceae</taxon>
        <taxon>Epidendroideae</taxon>
        <taxon>Malaxideae</taxon>
        <taxon>Dendrobiinae</taxon>
        <taxon>Dendrobium</taxon>
    </lineage>
</organism>
<dbReference type="AlphaFoldDB" id="A0AAV7HAG9"/>
<reference evidence="1 2" key="1">
    <citation type="journal article" date="2021" name="Hortic Res">
        <title>Chromosome-scale assembly of the Dendrobium chrysotoxum genome enhances the understanding of orchid evolution.</title>
        <authorList>
            <person name="Zhang Y."/>
            <person name="Zhang G.Q."/>
            <person name="Zhang D."/>
            <person name="Liu X.D."/>
            <person name="Xu X.Y."/>
            <person name="Sun W.H."/>
            <person name="Yu X."/>
            <person name="Zhu X."/>
            <person name="Wang Z.W."/>
            <person name="Zhao X."/>
            <person name="Zhong W.Y."/>
            <person name="Chen H."/>
            <person name="Yin W.L."/>
            <person name="Huang T."/>
            <person name="Niu S.C."/>
            <person name="Liu Z.J."/>
        </authorList>
    </citation>
    <scope>NUCLEOTIDE SEQUENCE [LARGE SCALE GENOMIC DNA]</scope>
    <source>
        <strain evidence="1">Lindl</strain>
    </source>
</reference>
<evidence type="ECO:0000313" key="2">
    <source>
        <dbReference type="Proteomes" id="UP000775213"/>
    </source>
</evidence>
<dbReference type="Proteomes" id="UP000775213">
    <property type="component" value="Unassembled WGS sequence"/>
</dbReference>
<accession>A0AAV7HAG9</accession>
<evidence type="ECO:0000313" key="1">
    <source>
        <dbReference type="EMBL" id="KAH0465897.1"/>
    </source>
</evidence>
<proteinExistence type="predicted"/>
<name>A0AAV7HAG9_DENCH</name>